<accession>A0A9N9IDE1</accession>
<dbReference type="OrthoDB" id="10261556at2759"/>
<dbReference type="EMBL" id="CAJVPY010011974">
    <property type="protein sequence ID" value="CAG8730936.1"/>
    <property type="molecule type" value="Genomic_DNA"/>
</dbReference>
<organism evidence="1 2">
    <name type="scientific">Dentiscutata erythropus</name>
    <dbReference type="NCBI Taxonomy" id="1348616"/>
    <lineage>
        <taxon>Eukaryota</taxon>
        <taxon>Fungi</taxon>
        <taxon>Fungi incertae sedis</taxon>
        <taxon>Mucoromycota</taxon>
        <taxon>Glomeromycotina</taxon>
        <taxon>Glomeromycetes</taxon>
        <taxon>Diversisporales</taxon>
        <taxon>Gigasporaceae</taxon>
        <taxon>Dentiscutata</taxon>
    </lineage>
</organism>
<feature type="non-terminal residue" evidence="1">
    <location>
        <position position="1"/>
    </location>
</feature>
<dbReference type="Gene3D" id="1.10.10.10">
    <property type="entry name" value="Winged helix-like DNA-binding domain superfamily/Winged helix DNA-binding domain"/>
    <property type="match status" value="1"/>
</dbReference>
<dbReference type="AlphaFoldDB" id="A0A9N9IDE1"/>
<comment type="caution">
    <text evidence="1">The sequence shown here is derived from an EMBL/GenBank/DDBJ whole genome shotgun (WGS) entry which is preliminary data.</text>
</comment>
<sequence>MQEIKRSLELLDTNLTIIRSNDQKREEIKYEVWQRHDVNGTIFNDIASLINEVAEALIEHHAWNGDNKPSECRKCDNCQCRIKDNPSICDVTFDIVELLCVEVLTTTYDHQITPADVVSVFRQSNAARMKKFGYQQLKEFYDQEDIKKSKKPELLSTIELTEFALQDLVRKGLVLQDIVLSRLYETEYMSCTLVIEGIANEAKEIIKVQEWKYFK</sequence>
<name>A0A9N9IDE1_9GLOM</name>
<protein>
    <submittedName>
        <fullName evidence="1">19505_t:CDS:1</fullName>
    </submittedName>
</protein>
<dbReference type="Proteomes" id="UP000789405">
    <property type="component" value="Unassembled WGS sequence"/>
</dbReference>
<evidence type="ECO:0000313" key="2">
    <source>
        <dbReference type="Proteomes" id="UP000789405"/>
    </source>
</evidence>
<reference evidence="1" key="1">
    <citation type="submission" date="2021-06" db="EMBL/GenBank/DDBJ databases">
        <authorList>
            <person name="Kallberg Y."/>
            <person name="Tangrot J."/>
            <person name="Rosling A."/>
        </authorList>
    </citation>
    <scope>NUCLEOTIDE SEQUENCE</scope>
    <source>
        <strain evidence="1">MA453B</strain>
    </source>
</reference>
<keyword evidence="2" id="KW-1185">Reference proteome</keyword>
<dbReference type="InterPro" id="IPR036388">
    <property type="entry name" value="WH-like_DNA-bd_sf"/>
</dbReference>
<evidence type="ECO:0000313" key="1">
    <source>
        <dbReference type="EMBL" id="CAG8730936.1"/>
    </source>
</evidence>
<gene>
    <name evidence="1" type="ORF">DERYTH_LOCUS15112</name>
</gene>
<proteinExistence type="predicted"/>